<dbReference type="AlphaFoldDB" id="A0A9W6FN13"/>
<protein>
    <submittedName>
        <fullName evidence="1">Uncharacterized protein</fullName>
    </submittedName>
</protein>
<proteinExistence type="predicted"/>
<gene>
    <name evidence="1" type="ORF">ARHIZOSPH14_01770</name>
</gene>
<dbReference type="Proteomes" id="UP001144396">
    <property type="component" value="Unassembled WGS sequence"/>
</dbReference>
<name>A0A9W6FN13_9MICO</name>
<evidence type="ECO:0000313" key="1">
    <source>
        <dbReference type="EMBL" id="GLI25935.1"/>
    </source>
</evidence>
<dbReference type="EMBL" id="BSDP01000001">
    <property type="protein sequence ID" value="GLI25935.1"/>
    <property type="molecule type" value="Genomic_DNA"/>
</dbReference>
<organism evidence="1 2">
    <name type="scientific">Agromyces rhizosphaerae</name>
    <dbReference type="NCBI Taxonomy" id="88374"/>
    <lineage>
        <taxon>Bacteria</taxon>
        <taxon>Bacillati</taxon>
        <taxon>Actinomycetota</taxon>
        <taxon>Actinomycetes</taxon>
        <taxon>Micrococcales</taxon>
        <taxon>Microbacteriaceae</taxon>
        <taxon>Agromyces</taxon>
    </lineage>
</organism>
<keyword evidence="2" id="KW-1185">Reference proteome</keyword>
<comment type="caution">
    <text evidence="1">The sequence shown here is derived from an EMBL/GenBank/DDBJ whole genome shotgun (WGS) entry which is preliminary data.</text>
</comment>
<sequence length="117" mass="12411">MGNVEGGNTPETWTWYPDDRPDTWGMNVYVGVRAASVGGVAIQTVQGYTVDHDLEAIAASLSVPFWGNGYDEIVVETGPELGERELADVPNAYSVVMTSFPDGTAIGAPVNVGVARH</sequence>
<accession>A0A9W6FN13</accession>
<evidence type="ECO:0000313" key="2">
    <source>
        <dbReference type="Proteomes" id="UP001144396"/>
    </source>
</evidence>
<reference evidence="1" key="1">
    <citation type="submission" date="2022-12" db="EMBL/GenBank/DDBJ databases">
        <title>Reference genome sequencing for broad-spectrum identification of bacterial and archaeal isolates by mass spectrometry.</title>
        <authorList>
            <person name="Sekiguchi Y."/>
            <person name="Tourlousse D.M."/>
        </authorList>
    </citation>
    <scope>NUCLEOTIDE SEQUENCE</scope>
    <source>
        <strain evidence="1">14</strain>
    </source>
</reference>